<proteinExistence type="predicted"/>
<evidence type="ECO:0000259" key="3">
    <source>
        <dbReference type="PROSITE" id="PS51371"/>
    </source>
</evidence>
<feature type="domain" description="CBS" evidence="3">
    <location>
        <begin position="6"/>
        <end position="66"/>
    </location>
</feature>
<protein>
    <submittedName>
        <fullName evidence="4">CBS domain-containing protein</fullName>
    </submittedName>
</protein>
<evidence type="ECO:0000313" key="4">
    <source>
        <dbReference type="EMBL" id="MXO65637.1"/>
    </source>
</evidence>
<dbReference type="InterPro" id="IPR044725">
    <property type="entry name" value="CBSX3_CBS_dom"/>
</dbReference>
<dbReference type="SUPFAM" id="SSF54631">
    <property type="entry name" value="CBS-domain pair"/>
    <property type="match status" value="1"/>
</dbReference>
<dbReference type="InterPro" id="IPR046342">
    <property type="entry name" value="CBS_dom_sf"/>
</dbReference>
<dbReference type="Proteomes" id="UP000438476">
    <property type="component" value="Unassembled WGS sequence"/>
</dbReference>
<evidence type="ECO:0000256" key="1">
    <source>
        <dbReference type="ARBA" id="ARBA00023122"/>
    </source>
</evidence>
<keyword evidence="1 2" id="KW-0129">CBS domain</keyword>
<dbReference type="InterPro" id="IPR051257">
    <property type="entry name" value="Diverse_CBS-Domain"/>
</dbReference>
<organism evidence="4 5">
    <name type="scientific">Altericroceibacterium endophyticum</name>
    <dbReference type="NCBI Taxonomy" id="1808508"/>
    <lineage>
        <taxon>Bacteria</taxon>
        <taxon>Pseudomonadati</taxon>
        <taxon>Pseudomonadota</taxon>
        <taxon>Alphaproteobacteria</taxon>
        <taxon>Sphingomonadales</taxon>
        <taxon>Erythrobacteraceae</taxon>
        <taxon>Altericroceibacterium</taxon>
    </lineage>
</organism>
<dbReference type="SMART" id="SM00116">
    <property type="entry name" value="CBS"/>
    <property type="match status" value="2"/>
</dbReference>
<dbReference type="PROSITE" id="PS51371">
    <property type="entry name" value="CBS"/>
    <property type="match status" value="2"/>
</dbReference>
<gene>
    <name evidence="4" type="ORF">GRI91_07710</name>
</gene>
<sequence>MIIANLIQGRDVPIVTCAAEALVGEAASQLAQNRIGAMPVMEGESVAGIFSERDVLYCIAKEGAATLNKPVRDVMTAPAISVDPASTVDEALSLMTKRRIRHLPVLKSGQLLAFISIGDLVKSKIEEAEAEAREMREYIRMA</sequence>
<dbReference type="PANTHER" id="PTHR43080">
    <property type="entry name" value="CBS DOMAIN-CONTAINING PROTEIN CBSX3, MITOCHONDRIAL"/>
    <property type="match status" value="1"/>
</dbReference>
<dbReference type="CDD" id="cd04623">
    <property type="entry name" value="CBS_pair_bac_euk"/>
    <property type="match status" value="1"/>
</dbReference>
<dbReference type="EMBL" id="WTYT01000003">
    <property type="protein sequence ID" value="MXO65637.1"/>
    <property type="molecule type" value="Genomic_DNA"/>
</dbReference>
<dbReference type="Gene3D" id="3.10.580.10">
    <property type="entry name" value="CBS-domain"/>
    <property type="match status" value="1"/>
</dbReference>
<accession>A0A6I4T401</accession>
<dbReference type="PANTHER" id="PTHR43080:SF2">
    <property type="entry name" value="CBS DOMAIN-CONTAINING PROTEIN"/>
    <property type="match status" value="1"/>
</dbReference>
<dbReference type="InterPro" id="IPR000644">
    <property type="entry name" value="CBS_dom"/>
</dbReference>
<comment type="caution">
    <text evidence="4">The sequence shown here is derived from an EMBL/GenBank/DDBJ whole genome shotgun (WGS) entry which is preliminary data.</text>
</comment>
<dbReference type="OrthoDB" id="9807125at2"/>
<dbReference type="Pfam" id="PF00571">
    <property type="entry name" value="CBS"/>
    <property type="match status" value="2"/>
</dbReference>
<dbReference type="AlphaFoldDB" id="A0A6I4T401"/>
<evidence type="ECO:0000256" key="2">
    <source>
        <dbReference type="PROSITE-ProRule" id="PRU00703"/>
    </source>
</evidence>
<evidence type="ECO:0000313" key="5">
    <source>
        <dbReference type="Proteomes" id="UP000438476"/>
    </source>
</evidence>
<feature type="domain" description="CBS" evidence="3">
    <location>
        <begin position="75"/>
        <end position="131"/>
    </location>
</feature>
<dbReference type="RefSeq" id="WP_160736087.1">
    <property type="nucleotide sequence ID" value="NZ_WTYT01000003.1"/>
</dbReference>
<name>A0A6I4T401_9SPHN</name>
<keyword evidence="5" id="KW-1185">Reference proteome</keyword>
<reference evidence="4 5" key="1">
    <citation type="submission" date="2019-12" db="EMBL/GenBank/DDBJ databases">
        <title>Genomic-based taxomic classification of the family Erythrobacteraceae.</title>
        <authorList>
            <person name="Xu L."/>
        </authorList>
    </citation>
    <scope>NUCLEOTIDE SEQUENCE [LARGE SCALE GENOMIC DNA]</scope>
    <source>
        <strain evidence="4 5">LMG 29518</strain>
    </source>
</reference>